<dbReference type="HOGENOM" id="CLU_651598_0_0_9"/>
<dbReference type="eggNOG" id="COG1396">
    <property type="taxonomic scope" value="Bacteria"/>
</dbReference>
<dbReference type="SMART" id="SM00530">
    <property type="entry name" value="HTH_XRE"/>
    <property type="match status" value="1"/>
</dbReference>
<dbReference type="SUPFAM" id="SSF47413">
    <property type="entry name" value="lambda repressor-like DNA-binding domains"/>
    <property type="match status" value="1"/>
</dbReference>
<dbReference type="eggNOG" id="COG0457">
    <property type="taxonomic scope" value="Bacteria"/>
</dbReference>
<dbReference type="KEGG" id="nth:Nther_0026"/>
<dbReference type="Gene3D" id="1.25.40.10">
    <property type="entry name" value="Tetratricopeptide repeat domain"/>
    <property type="match status" value="2"/>
</dbReference>
<organism evidence="3 4">
    <name type="scientific">Natranaerobius thermophilus (strain ATCC BAA-1301 / DSM 18059 / JW/NM-WN-LF)</name>
    <dbReference type="NCBI Taxonomy" id="457570"/>
    <lineage>
        <taxon>Bacteria</taxon>
        <taxon>Bacillati</taxon>
        <taxon>Bacillota</taxon>
        <taxon>Clostridia</taxon>
        <taxon>Natranaerobiales</taxon>
        <taxon>Natranaerobiaceae</taxon>
        <taxon>Natranaerobius</taxon>
    </lineage>
</organism>
<dbReference type="InterPro" id="IPR001387">
    <property type="entry name" value="Cro/C1-type_HTH"/>
</dbReference>
<dbReference type="Pfam" id="PF01381">
    <property type="entry name" value="HTH_3"/>
    <property type="match status" value="1"/>
</dbReference>
<name>B2A313_NATTJ</name>
<protein>
    <submittedName>
        <fullName evidence="3">Transcriptional regulator, XRE family</fullName>
    </submittedName>
</protein>
<sequence length="435" mass="50816">MGVVGNNIGQKIKRARYEKDMTQEELAGKDFNRSFLSQIEKGLVKPSDRVLSIIADRLNLPLSYFYEPEDPDKDDEQAINALNKARNLIQSNKMDEALELITKSLKLQDISPKYAGLLMKEQGEIYFQGNNIQKSLSSLKKAKIIFGDHKYHHELCSTLNHIGEIYNQSESYKEATQHLQQAINILEDHFVMDNILYLDVYFNLALSYLGEQKYHEAINTLTQAIPYSSKTNNFYNFGELHYLLGRCYQKTGKFAKARVAFETAIEQFVMFNKNKYTGKTQLALGELEETEGNLTSAERYYLKALEQFTLLESNDQRERLKLKLLNIYLQLDKKEKIKGLAPFDLELVDSLSEKIDLSYELSKIHLEKEDFDNCFIVLQFLNDLVDRARRRKIFSDKKLLFYYSWMSHLYLNMEYYERGRKCLKQCNSIIKKLGE</sequence>
<dbReference type="EMBL" id="CP001034">
    <property type="protein sequence ID" value="ACB83625.1"/>
    <property type="molecule type" value="Genomic_DNA"/>
</dbReference>
<keyword evidence="4" id="KW-1185">Reference proteome</keyword>
<gene>
    <name evidence="3" type="ordered locus">Nther_0026</name>
</gene>
<feature type="repeat" description="TPR" evidence="1">
    <location>
        <begin position="198"/>
        <end position="231"/>
    </location>
</feature>
<feature type="repeat" description="TPR" evidence="1">
    <location>
        <begin position="156"/>
        <end position="189"/>
    </location>
</feature>
<dbReference type="Pfam" id="PF13181">
    <property type="entry name" value="TPR_8"/>
    <property type="match status" value="1"/>
</dbReference>
<feature type="domain" description="HTH cro/C1-type" evidence="2">
    <location>
        <begin position="12"/>
        <end position="65"/>
    </location>
</feature>
<dbReference type="AlphaFoldDB" id="B2A313"/>
<accession>B2A313</accession>
<reference evidence="3 4" key="1">
    <citation type="submission" date="2008-04" db="EMBL/GenBank/DDBJ databases">
        <title>Complete sequence of chromosome of Natranaerobius thermophilus JW/NM-WN-LF.</title>
        <authorList>
            <consortium name="US DOE Joint Genome Institute"/>
            <person name="Copeland A."/>
            <person name="Lucas S."/>
            <person name="Lapidus A."/>
            <person name="Glavina del Rio T."/>
            <person name="Dalin E."/>
            <person name="Tice H."/>
            <person name="Bruce D."/>
            <person name="Goodwin L."/>
            <person name="Pitluck S."/>
            <person name="Chertkov O."/>
            <person name="Brettin T."/>
            <person name="Detter J.C."/>
            <person name="Han C."/>
            <person name="Kuske C.R."/>
            <person name="Schmutz J."/>
            <person name="Larimer F."/>
            <person name="Land M."/>
            <person name="Hauser L."/>
            <person name="Kyrpides N."/>
            <person name="Lykidis A."/>
            <person name="Mesbah N.M."/>
            <person name="Wiegel J."/>
        </authorList>
    </citation>
    <scope>NUCLEOTIDE SEQUENCE [LARGE SCALE GENOMIC DNA]</scope>
    <source>
        <strain evidence="4">ATCC BAA-1301 / DSM 18059 / JW/NM-WN-LF</strain>
    </source>
</reference>
<proteinExistence type="predicted"/>
<evidence type="ECO:0000313" key="4">
    <source>
        <dbReference type="Proteomes" id="UP000001683"/>
    </source>
</evidence>
<dbReference type="SUPFAM" id="SSF48452">
    <property type="entry name" value="TPR-like"/>
    <property type="match status" value="2"/>
</dbReference>
<dbReference type="Gene3D" id="1.10.260.40">
    <property type="entry name" value="lambda repressor-like DNA-binding domains"/>
    <property type="match status" value="1"/>
</dbReference>
<dbReference type="RefSeq" id="WP_012446516.1">
    <property type="nucleotide sequence ID" value="NC_010718.1"/>
</dbReference>
<evidence type="ECO:0000256" key="1">
    <source>
        <dbReference type="PROSITE-ProRule" id="PRU00339"/>
    </source>
</evidence>
<dbReference type="Proteomes" id="UP000001683">
    <property type="component" value="Chromosome"/>
</dbReference>
<dbReference type="InterPro" id="IPR053163">
    <property type="entry name" value="HTH-type_regulator_Rgg"/>
</dbReference>
<evidence type="ECO:0000313" key="3">
    <source>
        <dbReference type="EMBL" id="ACB83625.1"/>
    </source>
</evidence>
<dbReference type="InterPro" id="IPR010982">
    <property type="entry name" value="Lambda_DNA-bd_dom_sf"/>
</dbReference>
<evidence type="ECO:0000259" key="2">
    <source>
        <dbReference type="PROSITE" id="PS50943"/>
    </source>
</evidence>
<dbReference type="PROSITE" id="PS50943">
    <property type="entry name" value="HTH_CROC1"/>
    <property type="match status" value="1"/>
</dbReference>
<dbReference type="SMART" id="SM00028">
    <property type="entry name" value="TPR"/>
    <property type="match status" value="6"/>
</dbReference>
<dbReference type="PANTHER" id="PTHR37038:SF14">
    <property type="entry name" value="TRANSCRIPTIONAL ACTIVATOR"/>
    <property type="match status" value="1"/>
</dbReference>
<dbReference type="GO" id="GO:0003677">
    <property type="term" value="F:DNA binding"/>
    <property type="evidence" value="ECO:0007669"/>
    <property type="project" value="InterPro"/>
</dbReference>
<reference evidence="3 4" key="2">
    <citation type="journal article" date="2011" name="J. Bacteriol.">
        <title>Complete genome sequence of the anaerobic, halophilic alkalithermophile Natranaerobius thermophilus JW/NM-WN-LF.</title>
        <authorList>
            <person name="Zhao B."/>
            <person name="Mesbah N.M."/>
            <person name="Dalin E."/>
            <person name="Goodwin L."/>
            <person name="Nolan M."/>
            <person name="Pitluck S."/>
            <person name="Chertkov O."/>
            <person name="Brettin T.S."/>
            <person name="Han J."/>
            <person name="Larimer F.W."/>
            <person name="Land M.L."/>
            <person name="Hauser L."/>
            <person name="Kyrpides N."/>
            <person name="Wiegel J."/>
        </authorList>
    </citation>
    <scope>NUCLEOTIDE SEQUENCE [LARGE SCALE GENOMIC DNA]</scope>
    <source>
        <strain evidence="4">ATCC BAA-1301 / DSM 18059 / JW/NM-WN-LF</strain>
    </source>
</reference>
<dbReference type="CDD" id="cd00093">
    <property type="entry name" value="HTH_XRE"/>
    <property type="match status" value="1"/>
</dbReference>
<dbReference type="PROSITE" id="PS50005">
    <property type="entry name" value="TPR"/>
    <property type="match status" value="2"/>
</dbReference>
<dbReference type="Pfam" id="PF13424">
    <property type="entry name" value="TPR_12"/>
    <property type="match status" value="2"/>
</dbReference>
<dbReference type="InParanoid" id="B2A313"/>
<keyword evidence="1" id="KW-0802">TPR repeat</keyword>
<dbReference type="OrthoDB" id="290878at2"/>
<dbReference type="InterPro" id="IPR011990">
    <property type="entry name" value="TPR-like_helical_dom_sf"/>
</dbReference>
<dbReference type="PANTHER" id="PTHR37038">
    <property type="entry name" value="TRANSCRIPTIONAL REGULATOR-RELATED"/>
    <property type="match status" value="1"/>
</dbReference>
<dbReference type="InterPro" id="IPR019734">
    <property type="entry name" value="TPR_rpt"/>
</dbReference>